<evidence type="ECO:0000256" key="1">
    <source>
        <dbReference type="SAM" id="MobiDB-lite"/>
    </source>
</evidence>
<protein>
    <submittedName>
        <fullName evidence="2">Uncharacterized protein</fullName>
    </submittedName>
</protein>
<evidence type="ECO:0000313" key="2">
    <source>
        <dbReference type="EMBL" id="MCS5737072.1"/>
    </source>
</evidence>
<feature type="non-terminal residue" evidence="2">
    <location>
        <position position="234"/>
    </location>
</feature>
<keyword evidence="3" id="KW-1185">Reference proteome</keyword>
<proteinExistence type="predicted"/>
<dbReference type="EMBL" id="JANLCJ010000390">
    <property type="protein sequence ID" value="MCS5737072.1"/>
    <property type="molecule type" value="Genomic_DNA"/>
</dbReference>
<comment type="caution">
    <text evidence="2">The sequence shown here is derived from an EMBL/GenBank/DDBJ whole genome shotgun (WGS) entry which is preliminary data.</text>
</comment>
<gene>
    <name evidence="2" type="ORF">N1032_25420</name>
</gene>
<evidence type="ECO:0000313" key="3">
    <source>
        <dbReference type="Proteomes" id="UP001165586"/>
    </source>
</evidence>
<dbReference type="Proteomes" id="UP001165586">
    <property type="component" value="Unassembled WGS sequence"/>
</dbReference>
<feature type="region of interest" description="Disordered" evidence="1">
    <location>
        <begin position="15"/>
        <end position="65"/>
    </location>
</feature>
<sequence length="234" mass="25816">DATAFAKEHIRVTKAGNEAAKEANLSDQKNKELQDQLREMQAQIDEMTSKAKSSSTKESEKDAARAAEDVLVSEAEKVFRNKDAKLDEVVAAAKALKEAYFGNDPKRSHSVVRFAEVLGDVTKAQEKYPNHEFMWLTHDDVRSLAKTGFKDADGLMDKLVRNVLGMKYGESNLLTNAQRETLAARIERGEDVDVNLMSKKGRAALLEGTTSTPKQKVTVRRRPGSRAGVGNVPV</sequence>
<reference evidence="2" key="1">
    <citation type="submission" date="2022-08" db="EMBL/GenBank/DDBJ databases">
        <authorList>
            <person name="Deng Y."/>
            <person name="Han X.-F."/>
            <person name="Zhang Y.-Q."/>
        </authorList>
    </citation>
    <scope>NUCLEOTIDE SEQUENCE</scope>
    <source>
        <strain evidence="2">CPCC 203386</strain>
    </source>
</reference>
<feature type="compositionally biased region" description="Basic and acidic residues" evidence="1">
    <location>
        <begin position="28"/>
        <end position="38"/>
    </location>
</feature>
<feature type="region of interest" description="Disordered" evidence="1">
    <location>
        <begin position="209"/>
        <end position="234"/>
    </location>
</feature>
<organism evidence="2 3">
    <name type="scientific">Herbiconiux daphne</name>
    <dbReference type="NCBI Taxonomy" id="2970914"/>
    <lineage>
        <taxon>Bacteria</taxon>
        <taxon>Bacillati</taxon>
        <taxon>Actinomycetota</taxon>
        <taxon>Actinomycetes</taxon>
        <taxon>Micrococcales</taxon>
        <taxon>Microbacteriaceae</taxon>
        <taxon>Herbiconiux</taxon>
    </lineage>
</organism>
<dbReference type="RefSeq" id="WP_259543375.1">
    <property type="nucleotide sequence ID" value="NZ_JANLCJ010000390.1"/>
</dbReference>
<feature type="compositionally biased region" description="Basic and acidic residues" evidence="1">
    <location>
        <begin position="55"/>
        <end position="65"/>
    </location>
</feature>
<feature type="non-terminal residue" evidence="2">
    <location>
        <position position="1"/>
    </location>
</feature>
<accession>A0ABT2HAY9</accession>
<name>A0ABT2HAY9_9MICO</name>